<dbReference type="PANTHER" id="PTHR46663">
    <property type="entry name" value="DIGUANYLATE CYCLASE DGCT-RELATED"/>
    <property type="match status" value="1"/>
</dbReference>
<feature type="domain" description="GGDEF" evidence="4">
    <location>
        <begin position="290"/>
        <end position="419"/>
    </location>
</feature>
<sequence>MALILSDAMLRTAIEQSFNAVVVTTSQLELPGPQIVYVNQAFCNMTGYTAEELMGKTPRILQGPRTDPETIERLRRCLNAGEYFIGNTVNYRKDGECYYVEWNITPIRDGQGRITHFVSVQRDLTEKKKVENDRNLMANALEANSDQVLMTDREGHIVYVNRAFEDQTGYRREEIIGQTPSLLRSGHHDHAFYDEMWHTLASGQPFRATFVNRAKDGSEFHLEQTVTPVRDDFGEITHYMSTGKDISDRVRMEQTLRRMATIDLLTGLPNRSFGEQLLEREWHRQARYQEGLSLIMADIDHFKSINDEHGHDAGDQVLAQVGKQLQALVRRTDSAIRWGGEEFLILVPRANLEQAIELAERIRLGIRCQHHPGVGRVTMSFGVACYQPDDSRKSLLRRADQTLYAAKEAGRDRVMASPDTD</sequence>
<dbReference type="InterPro" id="IPR000014">
    <property type="entry name" value="PAS"/>
</dbReference>
<organism evidence="5 6">
    <name type="scientific">Ectothiorhodospira magna</name>
    <dbReference type="NCBI Taxonomy" id="867345"/>
    <lineage>
        <taxon>Bacteria</taxon>
        <taxon>Pseudomonadati</taxon>
        <taxon>Pseudomonadota</taxon>
        <taxon>Gammaproteobacteria</taxon>
        <taxon>Chromatiales</taxon>
        <taxon>Ectothiorhodospiraceae</taxon>
        <taxon>Ectothiorhodospira</taxon>
    </lineage>
</organism>
<evidence type="ECO:0000259" key="3">
    <source>
        <dbReference type="PROSITE" id="PS50113"/>
    </source>
</evidence>
<evidence type="ECO:0000256" key="1">
    <source>
        <dbReference type="ARBA" id="ARBA00001946"/>
    </source>
</evidence>
<dbReference type="InterPro" id="IPR052163">
    <property type="entry name" value="DGC-Regulatory_Protein"/>
</dbReference>
<dbReference type="EMBL" id="FOFO01000011">
    <property type="protein sequence ID" value="SEP93952.1"/>
    <property type="molecule type" value="Genomic_DNA"/>
</dbReference>
<dbReference type="SUPFAM" id="SSF55785">
    <property type="entry name" value="PYP-like sensor domain (PAS domain)"/>
    <property type="match status" value="2"/>
</dbReference>
<dbReference type="InterPro" id="IPR000160">
    <property type="entry name" value="GGDEF_dom"/>
</dbReference>
<dbReference type="AlphaFoldDB" id="A0A1H9BYG3"/>
<evidence type="ECO:0000259" key="2">
    <source>
        <dbReference type="PROSITE" id="PS50112"/>
    </source>
</evidence>
<gene>
    <name evidence="5" type="ORF">SAMN05421693_11168</name>
</gene>
<dbReference type="SMART" id="SM00086">
    <property type="entry name" value="PAC"/>
    <property type="match status" value="2"/>
</dbReference>
<dbReference type="InterPro" id="IPR013767">
    <property type="entry name" value="PAS_fold"/>
</dbReference>
<dbReference type="PANTHER" id="PTHR46663:SF4">
    <property type="entry name" value="DIGUANYLATE CYCLASE DGCT-RELATED"/>
    <property type="match status" value="1"/>
</dbReference>
<dbReference type="PROSITE" id="PS50113">
    <property type="entry name" value="PAC"/>
    <property type="match status" value="2"/>
</dbReference>
<dbReference type="Proteomes" id="UP000199496">
    <property type="component" value="Unassembled WGS sequence"/>
</dbReference>
<dbReference type="InterPro" id="IPR035965">
    <property type="entry name" value="PAS-like_dom_sf"/>
</dbReference>
<dbReference type="Pfam" id="PF00990">
    <property type="entry name" value="GGDEF"/>
    <property type="match status" value="1"/>
</dbReference>
<dbReference type="FunFam" id="3.30.70.270:FF:000001">
    <property type="entry name" value="Diguanylate cyclase domain protein"/>
    <property type="match status" value="1"/>
</dbReference>
<dbReference type="Pfam" id="PF13426">
    <property type="entry name" value="PAS_9"/>
    <property type="match status" value="1"/>
</dbReference>
<dbReference type="PROSITE" id="PS50112">
    <property type="entry name" value="PAS"/>
    <property type="match status" value="2"/>
</dbReference>
<dbReference type="PROSITE" id="PS50887">
    <property type="entry name" value="GGDEF"/>
    <property type="match status" value="1"/>
</dbReference>
<feature type="domain" description="PAC" evidence="3">
    <location>
        <begin position="79"/>
        <end position="136"/>
    </location>
</feature>
<protein>
    <submittedName>
        <fullName evidence="5">PAS domain S-box-containing protein/diguanylate cyclase (GGDEF) domain-containing protein</fullName>
    </submittedName>
</protein>
<dbReference type="SUPFAM" id="SSF55073">
    <property type="entry name" value="Nucleotide cyclase"/>
    <property type="match status" value="1"/>
</dbReference>
<dbReference type="STRING" id="867345.SAMN05421693_11168"/>
<dbReference type="Gene3D" id="3.30.70.270">
    <property type="match status" value="1"/>
</dbReference>
<comment type="cofactor">
    <cofactor evidence="1">
        <name>Mg(2+)</name>
        <dbReference type="ChEBI" id="CHEBI:18420"/>
    </cofactor>
</comment>
<dbReference type="Pfam" id="PF00989">
    <property type="entry name" value="PAS"/>
    <property type="match status" value="1"/>
</dbReference>
<evidence type="ECO:0000313" key="5">
    <source>
        <dbReference type="EMBL" id="SEP93952.1"/>
    </source>
</evidence>
<dbReference type="SMART" id="SM00267">
    <property type="entry name" value="GGDEF"/>
    <property type="match status" value="1"/>
</dbReference>
<dbReference type="SMART" id="SM00091">
    <property type="entry name" value="PAS"/>
    <property type="match status" value="2"/>
</dbReference>
<dbReference type="CDD" id="cd00130">
    <property type="entry name" value="PAS"/>
    <property type="match status" value="2"/>
</dbReference>
<feature type="domain" description="PAS" evidence="2">
    <location>
        <begin position="133"/>
        <end position="179"/>
    </location>
</feature>
<dbReference type="NCBIfam" id="TIGR00229">
    <property type="entry name" value="sensory_box"/>
    <property type="match status" value="2"/>
</dbReference>
<dbReference type="GO" id="GO:0003824">
    <property type="term" value="F:catalytic activity"/>
    <property type="evidence" value="ECO:0007669"/>
    <property type="project" value="UniProtKB-ARBA"/>
</dbReference>
<dbReference type="NCBIfam" id="TIGR00254">
    <property type="entry name" value="GGDEF"/>
    <property type="match status" value="1"/>
</dbReference>
<name>A0A1H9BYG3_9GAMM</name>
<dbReference type="InterPro" id="IPR001610">
    <property type="entry name" value="PAC"/>
</dbReference>
<dbReference type="Gene3D" id="3.30.450.20">
    <property type="entry name" value="PAS domain"/>
    <property type="match status" value="2"/>
</dbReference>
<dbReference type="GO" id="GO:0006355">
    <property type="term" value="P:regulation of DNA-templated transcription"/>
    <property type="evidence" value="ECO:0007669"/>
    <property type="project" value="InterPro"/>
</dbReference>
<reference evidence="5 6" key="1">
    <citation type="submission" date="2016-10" db="EMBL/GenBank/DDBJ databases">
        <authorList>
            <person name="de Groot N.N."/>
        </authorList>
    </citation>
    <scope>NUCLEOTIDE SEQUENCE [LARGE SCALE GENOMIC DNA]</scope>
    <source>
        <strain evidence="5 6">B7-7</strain>
    </source>
</reference>
<feature type="domain" description="PAC" evidence="3">
    <location>
        <begin position="204"/>
        <end position="258"/>
    </location>
</feature>
<proteinExistence type="predicted"/>
<dbReference type="InterPro" id="IPR043128">
    <property type="entry name" value="Rev_trsase/Diguanyl_cyclase"/>
</dbReference>
<keyword evidence="6" id="KW-1185">Reference proteome</keyword>
<evidence type="ECO:0000259" key="4">
    <source>
        <dbReference type="PROSITE" id="PS50887"/>
    </source>
</evidence>
<dbReference type="RefSeq" id="WP_090205888.1">
    <property type="nucleotide sequence ID" value="NZ_FOFO01000011.1"/>
</dbReference>
<dbReference type="InterPro" id="IPR000700">
    <property type="entry name" value="PAS-assoc_C"/>
</dbReference>
<accession>A0A1H9BYG3</accession>
<feature type="domain" description="PAS" evidence="2">
    <location>
        <begin position="6"/>
        <end position="81"/>
    </location>
</feature>
<dbReference type="CDD" id="cd01949">
    <property type="entry name" value="GGDEF"/>
    <property type="match status" value="1"/>
</dbReference>
<dbReference type="OrthoDB" id="9812260at2"/>
<evidence type="ECO:0000313" key="6">
    <source>
        <dbReference type="Proteomes" id="UP000199496"/>
    </source>
</evidence>
<dbReference type="InterPro" id="IPR029787">
    <property type="entry name" value="Nucleotide_cyclase"/>
</dbReference>